<proteinExistence type="predicted"/>
<dbReference type="AlphaFoldDB" id="A0A0D2AAY4"/>
<reference evidence="3 4" key="1">
    <citation type="submission" date="2015-01" db="EMBL/GenBank/DDBJ databases">
        <title>The Genome Sequence of Ochroconis gallopava CBS43764.</title>
        <authorList>
            <consortium name="The Broad Institute Genomics Platform"/>
            <person name="Cuomo C."/>
            <person name="de Hoog S."/>
            <person name="Gorbushina A."/>
            <person name="Stielow B."/>
            <person name="Teixiera M."/>
            <person name="Abouelleil A."/>
            <person name="Chapman S.B."/>
            <person name="Priest M."/>
            <person name="Young S.K."/>
            <person name="Wortman J."/>
            <person name="Nusbaum C."/>
            <person name="Birren B."/>
        </authorList>
    </citation>
    <scope>NUCLEOTIDE SEQUENCE [LARGE SCALE GENOMIC DNA]</scope>
    <source>
        <strain evidence="3 4">CBS 43764</strain>
    </source>
</reference>
<dbReference type="GeneID" id="27313047"/>
<keyword evidence="4" id="KW-1185">Reference proteome</keyword>
<name>A0A0D2AAY4_9PEZI</name>
<dbReference type="HOGENOM" id="CLU_069867_0_2_1"/>
<dbReference type="RefSeq" id="XP_016213639.1">
    <property type="nucleotide sequence ID" value="XM_016358538.1"/>
</dbReference>
<dbReference type="Proteomes" id="UP000053259">
    <property type="component" value="Unassembled WGS sequence"/>
</dbReference>
<dbReference type="CDD" id="cd07822">
    <property type="entry name" value="SRPBCC_4"/>
    <property type="match status" value="1"/>
</dbReference>
<dbReference type="VEuPathDB" id="FungiDB:PV09_05074"/>
<sequence>MSSSDWPPKEGLCTPTTPRSSGVLSLSASTTISAPASLVFTIIRETDKYPEWNQWCPRVTILSQPDGEHRDSKLLVLNTSYILHALMDTSKPSKDTPTQLRITDLSTPEAPKSDYLGELLQDPTFTSDLSKVYRIAWKGEGSFLAIGLQTERFHEVIVLNENECEVRTWEVMSGPVAYTVKWMFKKNLEEKFKLWVSDLKKRAESLHGTATNT</sequence>
<evidence type="ECO:0000256" key="1">
    <source>
        <dbReference type="SAM" id="MobiDB-lite"/>
    </source>
</evidence>
<dbReference type="OrthoDB" id="509124at2759"/>
<evidence type="ECO:0000259" key="2">
    <source>
        <dbReference type="Pfam" id="PF03364"/>
    </source>
</evidence>
<evidence type="ECO:0000313" key="4">
    <source>
        <dbReference type="Proteomes" id="UP000053259"/>
    </source>
</evidence>
<dbReference type="InParanoid" id="A0A0D2AAY4"/>
<gene>
    <name evidence="3" type="ORF">PV09_05074</name>
</gene>
<dbReference type="SUPFAM" id="SSF55961">
    <property type="entry name" value="Bet v1-like"/>
    <property type="match status" value="1"/>
</dbReference>
<feature type="domain" description="Coenzyme Q-binding protein COQ10 START" evidence="2">
    <location>
        <begin position="32"/>
        <end position="67"/>
    </location>
</feature>
<dbReference type="Gene3D" id="3.30.530.20">
    <property type="match status" value="2"/>
</dbReference>
<dbReference type="InterPro" id="IPR005031">
    <property type="entry name" value="COQ10_START"/>
</dbReference>
<dbReference type="InterPro" id="IPR023393">
    <property type="entry name" value="START-like_dom_sf"/>
</dbReference>
<dbReference type="Pfam" id="PF03364">
    <property type="entry name" value="Polyketide_cyc"/>
    <property type="match status" value="1"/>
</dbReference>
<dbReference type="EMBL" id="KN847543">
    <property type="protein sequence ID" value="KIW03770.1"/>
    <property type="molecule type" value="Genomic_DNA"/>
</dbReference>
<evidence type="ECO:0000313" key="3">
    <source>
        <dbReference type="EMBL" id="KIW03770.1"/>
    </source>
</evidence>
<feature type="region of interest" description="Disordered" evidence="1">
    <location>
        <begin position="1"/>
        <end position="22"/>
    </location>
</feature>
<protein>
    <recommendedName>
        <fullName evidence="2">Coenzyme Q-binding protein COQ10 START domain-containing protein</fullName>
    </recommendedName>
</protein>
<organism evidence="3 4">
    <name type="scientific">Verruconis gallopava</name>
    <dbReference type="NCBI Taxonomy" id="253628"/>
    <lineage>
        <taxon>Eukaryota</taxon>
        <taxon>Fungi</taxon>
        <taxon>Dikarya</taxon>
        <taxon>Ascomycota</taxon>
        <taxon>Pezizomycotina</taxon>
        <taxon>Dothideomycetes</taxon>
        <taxon>Pleosporomycetidae</taxon>
        <taxon>Venturiales</taxon>
        <taxon>Sympoventuriaceae</taxon>
        <taxon>Verruconis</taxon>
    </lineage>
</organism>
<accession>A0A0D2AAY4</accession>